<gene>
    <name evidence="4" type="ORF">JOF53_003024</name>
</gene>
<dbReference type="SUPFAM" id="SSF48498">
    <property type="entry name" value="Tetracyclin repressor-like, C-terminal domain"/>
    <property type="match status" value="1"/>
</dbReference>
<dbReference type="PROSITE" id="PS50977">
    <property type="entry name" value="HTH_TETR_2"/>
    <property type="match status" value="1"/>
</dbReference>
<dbReference type="PANTHER" id="PTHR30055:SF235">
    <property type="entry name" value="TRANSCRIPTIONAL REGULATORY PROTEIN"/>
    <property type="match status" value="1"/>
</dbReference>
<dbReference type="RefSeq" id="WP_086787926.1">
    <property type="nucleotide sequence ID" value="NZ_JAGIOO010000001.1"/>
</dbReference>
<organism evidence="4 5">
    <name type="scientific">Crossiella equi</name>
    <dbReference type="NCBI Taxonomy" id="130796"/>
    <lineage>
        <taxon>Bacteria</taxon>
        <taxon>Bacillati</taxon>
        <taxon>Actinomycetota</taxon>
        <taxon>Actinomycetes</taxon>
        <taxon>Pseudonocardiales</taxon>
        <taxon>Pseudonocardiaceae</taxon>
        <taxon>Crossiella</taxon>
    </lineage>
</organism>
<feature type="domain" description="HTH tetR-type" evidence="3">
    <location>
        <begin position="14"/>
        <end position="74"/>
    </location>
</feature>
<keyword evidence="1 2" id="KW-0238">DNA-binding</keyword>
<evidence type="ECO:0000256" key="1">
    <source>
        <dbReference type="ARBA" id="ARBA00023125"/>
    </source>
</evidence>
<proteinExistence type="predicted"/>
<protein>
    <submittedName>
        <fullName evidence="4">AcrR family transcriptional regulator</fullName>
    </submittedName>
</protein>
<evidence type="ECO:0000313" key="5">
    <source>
        <dbReference type="Proteomes" id="UP001519363"/>
    </source>
</evidence>
<dbReference type="InterPro" id="IPR036271">
    <property type="entry name" value="Tet_transcr_reg_TetR-rel_C_sf"/>
</dbReference>
<dbReference type="Pfam" id="PF00440">
    <property type="entry name" value="TetR_N"/>
    <property type="match status" value="1"/>
</dbReference>
<keyword evidence="5" id="KW-1185">Reference proteome</keyword>
<comment type="caution">
    <text evidence="4">The sequence shown here is derived from an EMBL/GenBank/DDBJ whole genome shotgun (WGS) entry which is preliminary data.</text>
</comment>
<name>A0ABS5AD10_9PSEU</name>
<evidence type="ECO:0000259" key="3">
    <source>
        <dbReference type="PROSITE" id="PS50977"/>
    </source>
</evidence>
<dbReference type="PRINTS" id="PR00455">
    <property type="entry name" value="HTHTETR"/>
</dbReference>
<dbReference type="Gene3D" id="1.10.357.10">
    <property type="entry name" value="Tetracycline Repressor, domain 2"/>
    <property type="match status" value="1"/>
</dbReference>
<dbReference type="Proteomes" id="UP001519363">
    <property type="component" value="Unassembled WGS sequence"/>
</dbReference>
<dbReference type="PANTHER" id="PTHR30055">
    <property type="entry name" value="HTH-TYPE TRANSCRIPTIONAL REGULATOR RUTR"/>
    <property type="match status" value="1"/>
</dbReference>
<reference evidence="4 5" key="1">
    <citation type="submission" date="2021-03" db="EMBL/GenBank/DDBJ databases">
        <title>Sequencing the genomes of 1000 actinobacteria strains.</title>
        <authorList>
            <person name="Klenk H.-P."/>
        </authorList>
    </citation>
    <scope>NUCLEOTIDE SEQUENCE [LARGE SCALE GENOMIC DNA]</scope>
    <source>
        <strain evidence="4 5">DSM 44580</strain>
    </source>
</reference>
<dbReference type="InterPro" id="IPR009057">
    <property type="entry name" value="Homeodomain-like_sf"/>
</dbReference>
<dbReference type="InterPro" id="IPR001647">
    <property type="entry name" value="HTH_TetR"/>
</dbReference>
<accession>A0ABS5AD10</accession>
<dbReference type="InterPro" id="IPR050109">
    <property type="entry name" value="HTH-type_TetR-like_transc_reg"/>
</dbReference>
<dbReference type="SUPFAM" id="SSF46689">
    <property type="entry name" value="Homeodomain-like"/>
    <property type="match status" value="1"/>
</dbReference>
<evidence type="ECO:0000313" key="4">
    <source>
        <dbReference type="EMBL" id="MBP2474152.1"/>
    </source>
</evidence>
<dbReference type="EMBL" id="JAGIOO010000001">
    <property type="protein sequence ID" value="MBP2474152.1"/>
    <property type="molecule type" value="Genomic_DNA"/>
</dbReference>
<sequence length="189" mass="20724">MTDAAKPARRRDSAATRALLLRAAAELFAERGFERTTVRDIAARAGVNQALLFRYCGSKEELFREVVTGGGEELADGPAAELPRRMVRQLLAKEPAAEARSLHALLMSAGYTEADRLLRHQVGERYVHALTGLTDGPDEELRAALVLAWMLGIGFARSVLQSEQLGQAQPEVIEEYVRRGVAALLERAE</sequence>
<evidence type="ECO:0000256" key="2">
    <source>
        <dbReference type="PROSITE-ProRule" id="PRU00335"/>
    </source>
</evidence>
<dbReference type="Pfam" id="PF17920">
    <property type="entry name" value="TetR_C_16"/>
    <property type="match status" value="1"/>
</dbReference>
<feature type="DNA-binding region" description="H-T-H motif" evidence="2">
    <location>
        <begin position="37"/>
        <end position="56"/>
    </location>
</feature>
<dbReference type="InterPro" id="IPR041678">
    <property type="entry name" value="TetR_C_16"/>
</dbReference>